<gene>
    <name evidence="1" type="ORF">LZY01_00610</name>
</gene>
<evidence type="ECO:0008006" key="3">
    <source>
        <dbReference type="Google" id="ProtNLM"/>
    </source>
</evidence>
<dbReference type="RefSeq" id="WP_170218384.1">
    <property type="nucleotide sequence ID" value="NZ_BJZK01000001.1"/>
</dbReference>
<keyword evidence="2" id="KW-1185">Reference proteome</keyword>
<protein>
    <recommendedName>
        <fullName evidence="3">DUF2187 domain-containing protein</fullName>
    </recommendedName>
</protein>
<comment type="caution">
    <text evidence="1">The sequence shown here is derived from an EMBL/GenBank/DDBJ whole genome shotgun (WGS) entry which is preliminary data.</text>
</comment>
<accession>A0ABQ0WYV8</accession>
<evidence type="ECO:0000313" key="1">
    <source>
        <dbReference type="EMBL" id="GEO70893.1"/>
    </source>
</evidence>
<proteinExistence type="predicted"/>
<organism evidence="1 2">
    <name type="scientific">Levilactobacillus zymae</name>
    <dbReference type="NCBI Taxonomy" id="267363"/>
    <lineage>
        <taxon>Bacteria</taxon>
        <taxon>Bacillati</taxon>
        <taxon>Bacillota</taxon>
        <taxon>Bacilli</taxon>
        <taxon>Lactobacillales</taxon>
        <taxon>Lactobacillaceae</taxon>
        <taxon>Levilactobacillus</taxon>
    </lineage>
</organism>
<dbReference type="EMBL" id="BJZK01000001">
    <property type="protein sequence ID" value="GEO70893.1"/>
    <property type="molecule type" value="Genomic_DNA"/>
</dbReference>
<name>A0ABQ0WYV8_9LACO</name>
<evidence type="ECO:0000313" key="2">
    <source>
        <dbReference type="Proteomes" id="UP000321794"/>
    </source>
</evidence>
<reference evidence="1 2" key="1">
    <citation type="submission" date="2019-07" db="EMBL/GenBank/DDBJ databases">
        <title>Whole genome shotgun sequence of Lactobacillus zymae NBRC 107157.</title>
        <authorList>
            <person name="Hosoyama A."/>
            <person name="Uohara A."/>
            <person name="Ohji S."/>
            <person name="Ichikawa N."/>
        </authorList>
    </citation>
    <scope>NUCLEOTIDE SEQUENCE [LARGE SCALE GENOMIC DNA]</scope>
    <source>
        <strain evidence="1 2">NBRC 107157</strain>
    </source>
</reference>
<dbReference type="Proteomes" id="UP000321794">
    <property type="component" value="Unassembled WGS sequence"/>
</dbReference>
<sequence>MPKFEIGALVKLPKPYTGVVGTVISYYAAKDQYLVRFGANQQLYFKPNELTLWK</sequence>